<proteinExistence type="predicted"/>
<gene>
    <name evidence="1" type="ORF">COX39_02335</name>
</gene>
<evidence type="ECO:0000313" key="1">
    <source>
        <dbReference type="EMBL" id="PIP21538.1"/>
    </source>
</evidence>
<dbReference type="EMBL" id="PCRM01000034">
    <property type="protein sequence ID" value="PIP21538.1"/>
    <property type="molecule type" value="Genomic_DNA"/>
</dbReference>
<dbReference type="Proteomes" id="UP000231567">
    <property type="component" value="Unassembled WGS sequence"/>
</dbReference>
<dbReference type="InterPro" id="IPR012340">
    <property type="entry name" value="NA-bd_OB-fold"/>
</dbReference>
<protein>
    <submittedName>
        <fullName evidence="1">Uncharacterized protein</fullName>
    </submittedName>
</protein>
<accession>A0A2G9YQM6</accession>
<dbReference type="AlphaFoldDB" id="A0A2G9YQM6"/>
<name>A0A2G9YQM6_9BACT</name>
<sequence>MAALTTETEVVRIAGTVLWWGEHGFGYVKASPEAREYFDKHGHPLPEDKGVFIHWKMACRPKGFVCLAPGQSVEYTPQHVDGEGKGWQATDFVVLPNTEGVVVPNNQVSEERMEGENILFNPAKSARPRRGNGKKLPGFKRLPGTFFGTIMPLFSKWGDAYLRLDEPDKIKIMEAMQVVGIDWILPDDPEERLAAVHEAFLFRNRVKEGWEGGTRLQVSLVWESKGLEVDKAQYIGQTATSVAFKEAENGKPKATFVA</sequence>
<organism evidence="1 2">
    <name type="scientific">Candidatus Nealsonbacteria bacterium CG23_combo_of_CG06-09_8_20_14_all_40_13</name>
    <dbReference type="NCBI Taxonomy" id="1974724"/>
    <lineage>
        <taxon>Bacteria</taxon>
        <taxon>Candidatus Nealsoniibacteriota</taxon>
    </lineage>
</organism>
<comment type="caution">
    <text evidence="1">The sequence shown here is derived from an EMBL/GenBank/DDBJ whole genome shotgun (WGS) entry which is preliminary data.</text>
</comment>
<evidence type="ECO:0000313" key="2">
    <source>
        <dbReference type="Proteomes" id="UP000231567"/>
    </source>
</evidence>
<dbReference type="Gene3D" id="2.40.50.140">
    <property type="entry name" value="Nucleic acid-binding proteins"/>
    <property type="match status" value="1"/>
</dbReference>
<reference evidence="1 2" key="1">
    <citation type="submission" date="2017-09" db="EMBL/GenBank/DDBJ databases">
        <title>Depth-based differentiation of microbial function through sediment-hosted aquifers and enrichment of novel symbionts in the deep terrestrial subsurface.</title>
        <authorList>
            <person name="Probst A.J."/>
            <person name="Ladd B."/>
            <person name="Jarett J.K."/>
            <person name="Geller-Mcgrath D.E."/>
            <person name="Sieber C.M."/>
            <person name="Emerson J.B."/>
            <person name="Anantharaman K."/>
            <person name="Thomas B.C."/>
            <person name="Malmstrom R."/>
            <person name="Stieglmeier M."/>
            <person name="Klingl A."/>
            <person name="Woyke T."/>
            <person name="Ryan C.M."/>
            <person name="Banfield J.F."/>
        </authorList>
    </citation>
    <scope>NUCLEOTIDE SEQUENCE [LARGE SCALE GENOMIC DNA]</scope>
    <source>
        <strain evidence="1">CG23_combo_of_CG06-09_8_20_14_all_40_13</strain>
    </source>
</reference>